<gene>
    <name evidence="1" type="ORF">OCU04_002904</name>
</gene>
<evidence type="ECO:0000313" key="2">
    <source>
        <dbReference type="Proteomes" id="UP001152300"/>
    </source>
</evidence>
<dbReference type="AlphaFoldDB" id="A0A9X0AY01"/>
<sequence>MPFEFINNAVIGPAARKRIRSHVAVGRNVGKKLVRTSRKRSIGIRREITLAAVHLSNAQDVAGRLGCKYTREDTIDEIERHVGDSISVLSFPDHVVRNKRIIQRAFSFISSVGHPPELNNALITPHASTSIFVQFMVLDEACLHCGVAVSITALNNLIINQEDPKTAMHHLSRAFRLINDKLSGNDAVADTTIAVVLTMSHYYRLQGQFRQGLVHLQKLEKMVEMRGGIASLEKEQFTLAQKIFRADLEYSLHLGTSLRYTVQDIESNNSFFIRKTDHSHFYGRQVISSAQGNLQLSTDLRVLLTDIAYFAWLLNEAIVGRGPPLDSYKLHNTLLLLGYRLISMYPLGVLRPNNPLEDAIHLGLTSFVTTFIRGLDGKVPDNPLLAGLIKSSAQKLSGNKHWHSDVLLWLLFIEKSSVLRNADNTWLAQKISQTMHAIGLQCWFDIQRILEGFPWIGALHDKEGTALVNSMKESLSDNLVISRPTTKFPHQLP</sequence>
<dbReference type="EMBL" id="JAPEIS010000002">
    <property type="protein sequence ID" value="KAJ8069238.1"/>
    <property type="molecule type" value="Genomic_DNA"/>
</dbReference>
<dbReference type="InterPro" id="IPR021858">
    <property type="entry name" value="Fun_TF"/>
</dbReference>
<proteinExistence type="predicted"/>
<dbReference type="Proteomes" id="UP001152300">
    <property type="component" value="Unassembled WGS sequence"/>
</dbReference>
<keyword evidence="2" id="KW-1185">Reference proteome</keyword>
<name>A0A9X0AY01_9HELO</name>
<dbReference type="OrthoDB" id="3541961at2759"/>
<comment type="caution">
    <text evidence="1">The sequence shown here is derived from an EMBL/GenBank/DDBJ whole genome shotgun (WGS) entry which is preliminary data.</text>
</comment>
<dbReference type="Pfam" id="PF11951">
    <property type="entry name" value="Fungal_trans_2"/>
    <property type="match status" value="1"/>
</dbReference>
<evidence type="ECO:0000313" key="1">
    <source>
        <dbReference type="EMBL" id="KAJ8069238.1"/>
    </source>
</evidence>
<protein>
    <submittedName>
        <fullName evidence="1">Uncharacterized protein</fullName>
    </submittedName>
</protein>
<dbReference type="PANTHER" id="PTHR37540">
    <property type="entry name" value="TRANSCRIPTION FACTOR (ACR-2), PUTATIVE-RELATED-RELATED"/>
    <property type="match status" value="1"/>
</dbReference>
<organism evidence="1 2">
    <name type="scientific">Sclerotinia nivalis</name>
    <dbReference type="NCBI Taxonomy" id="352851"/>
    <lineage>
        <taxon>Eukaryota</taxon>
        <taxon>Fungi</taxon>
        <taxon>Dikarya</taxon>
        <taxon>Ascomycota</taxon>
        <taxon>Pezizomycotina</taxon>
        <taxon>Leotiomycetes</taxon>
        <taxon>Helotiales</taxon>
        <taxon>Sclerotiniaceae</taxon>
        <taxon>Sclerotinia</taxon>
    </lineage>
</organism>
<reference evidence="1" key="1">
    <citation type="submission" date="2022-11" db="EMBL/GenBank/DDBJ databases">
        <title>Genome Resource of Sclerotinia nivalis Strain SnTB1, a Plant Pathogen Isolated from American Ginseng.</title>
        <authorList>
            <person name="Fan S."/>
        </authorList>
    </citation>
    <scope>NUCLEOTIDE SEQUENCE</scope>
    <source>
        <strain evidence="1">SnTB1</strain>
    </source>
</reference>
<accession>A0A9X0AY01</accession>
<dbReference type="PANTHER" id="PTHR37540:SF9">
    <property type="entry name" value="ZN(2)-C6 FUNGAL-TYPE DOMAIN-CONTAINING PROTEIN"/>
    <property type="match status" value="1"/>
</dbReference>